<evidence type="ECO:0000256" key="3">
    <source>
        <dbReference type="ARBA" id="ARBA00023125"/>
    </source>
</evidence>
<evidence type="ECO:0000313" key="8">
    <source>
        <dbReference type="Proteomes" id="UP000242972"/>
    </source>
</evidence>
<keyword evidence="2" id="KW-0815">Transposition</keyword>
<dbReference type="AlphaFoldDB" id="A0A2T2XBS3"/>
<evidence type="ECO:0000256" key="1">
    <source>
        <dbReference type="ARBA" id="ARBA00009402"/>
    </source>
</evidence>
<evidence type="ECO:0000256" key="4">
    <source>
        <dbReference type="ARBA" id="ARBA00023172"/>
    </source>
</evidence>
<evidence type="ECO:0000259" key="5">
    <source>
        <dbReference type="Pfam" id="PF01526"/>
    </source>
</evidence>
<accession>A0A2T2XBS3</accession>
<dbReference type="GO" id="GO:0006313">
    <property type="term" value="P:DNA transposition"/>
    <property type="evidence" value="ECO:0007669"/>
    <property type="project" value="InterPro"/>
</dbReference>
<dbReference type="NCBIfam" id="NF033527">
    <property type="entry name" value="transpos_Tn3"/>
    <property type="match status" value="1"/>
</dbReference>
<dbReference type="InterPro" id="IPR047653">
    <property type="entry name" value="Tn3-like_transpos"/>
</dbReference>
<dbReference type="EMBL" id="PXYW01000057">
    <property type="protein sequence ID" value="PSR31973.1"/>
    <property type="molecule type" value="Genomic_DNA"/>
</dbReference>
<evidence type="ECO:0000259" key="6">
    <source>
        <dbReference type="Pfam" id="PF13700"/>
    </source>
</evidence>
<sequence length="951" mass="109819">MFFTFELHEVQDDIRYILQQHFSLVSEIRWQAPILRQTRHAQQQKILALYGYRACQEAERARLADQARQMVKVSAKPLYLFQTLMRYLEGQRIVVPGYSVLQDIVSRALAAERQRITTLIDRALDPVTRAALDALYVNREGVYAITALKHEPKDFSLKELKHEITRNQALTGVYQIACTLLSELGISNDSVSYYAALVDYYTVQKLQQLPTGMVYLYLLCFIRHRYQKFHDNLIHALIFQVRKVIDAAKVAAQEKILHTQADNHDNLRHLSQILNLFLDDSIADDVTFGEVKRRAFTILDRDSVQQLSQSMQNPSGQDRVWEWDFIAAGAPAFKQHLRPLIMALSFAGHRGDQALIDAVEFLKTSFDKGRSLTRYRLDRIPQAFIPSGLKPYLYEADDQGEKHLHPDKYEFLVYRLLRNHLEAGDVYVSDSLRFRSFEEDLIPLSTWQENKAQILQQVKIPGLAKPIPNLLQDLERELEAQYTEVNRRILSGDNAHIKVTKRRNDITWSFPYARDDDLVNHPFFESLPQVNIADVLHFVDGRCHCLDAFTHILTRYVKSPRDQQAIVASLVAYGTNVGLGKMGSISDLNYQTLHTAANNFLRPETLRTANDRVSNAMAQLPIFRHYDIDEEIHSSSDGQKFETQFSTLRSRHSPKYLGLKKGIVQYTLVANHVPINVRIFGANDHESHYVFDVLYNNTTDIKPTIHSTDTHGTNQVNFTLLSMFGYQFAPRYRDLRDKMDTLYGFKNPREYDEKFVLKPTSKINTRLIIEEADNIQHILASLALKVTSQSVIIGKLSAYARKNRTKKALWELDNIYRSAYLLTYVDSVTLRHNVQRALNRGESYHKLRRAVAYAYSGRLRVKTDLEQQIWSECSRLLANCVIYYNACILSELLKRQELQGHQEQTDQIKRVSPVSWKHVNFYGKYNFCEPSEGIDLTTMVDGVEALNSDRQ</sequence>
<gene>
    <name evidence="7" type="ORF">C7B46_16340</name>
</gene>
<proteinExistence type="inferred from homology"/>
<dbReference type="InterPro" id="IPR002513">
    <property type="entry name" value="Tn3_Tnp_DDE_dom"/>
</dbReference>
<feature type="domain" description="Tn3 transposase DDE" evidence="5">
    <location>
        <begin position="534"/>
        <end position="925"/>
    </location>
</feature>
<dbReference type="Proteomes" id="UP000242972">
    <property type="component" value="Unassembled WGS sequence"/>
</dbReference>
<dbReference type="GO" id="GO:0004803">
    <property type="term" value="F:transposase activity"/>
    <property type="evidence" value="ECO:0007669"/>
    <property type="project" value="InterPro"/>
</dbReference>
<dbReference type="InterPro" id="IPR025296">
    <property type="entry name" value="DUF4158"/>
</dbReference>
<feature type="domain" description="DUF4158" evidence="6">
    <location>
        <begin position="8"/>
        <end position="108"/>
    </location>
</feature>
<comment type="similarity">
    <text evidence="1">Belongs to the transposase 7 family.</text>
</comment>
<keyword evidence="4" id="KW-0233">DNA recombination</keyword>
<reference evidence="7 8" key="1">
    <citation type="journal article" date="2014" name="BMC Genomics">
        <title>Comparison of environmental and isolate Sulfobacillus genomes reveals diverse carbon, sulfur, nitrogen, and hydrogen metabolisms.</title>
        <authorList>
            <person name="Justice N.B."/>
            <person name="Norman A."/>
            <person name="Brown C.T."/>
            <person name="Singh A."/>
            <person name="Thomas B.C."/>
            <person name="Banfield J.F."/>
        </authorList>
    </citation>
    <scope>NUCLEOTIDE SEQUENCE [LARGE SCALE GENOMIC DNA]</scope>
    <source>
        <strain evidence="7">AMDSBA4</strain>
    </source>
</reference>
<comment type="caution">
    <text evidence="7">The sequence shown here is derived from an EMBL/GenBank/DDBJ whole genome shotgun (WGS) entry which is preliminary data.</text>
</comment>
<dbReference type="GO" id="GO:0003677">
    <property type="term" value="F:DNA binding"/>
    <property type="evidence" value="ECO:0007669"/>
    <property type="project" value="UniProtKB-KW"/>
</dbReference>
<dbReference type="Pfam" id="PF01526">
    <property type="entry name" value="DDE_Tnp_Tn3"/>
    <property type="match status" value="1"/>
</dbReference>
<evidence type="ECO:0000256" key="2">
    <source>
        <dbReference type="ARBA" id="ARBA00022578"/>
    </source>
</evidence>
<evidence type="ECO:0000313" key="7">
    <source>
        <dbReference type="EMBL" id="PSR31973.1"/>
    </source>
</evidence>
<protein>
    <submittedName>
        <fullName evidence="7">DDE transposase</fullName>
    </submittedName>
</protein>
<name>A0A2T2XBS3_9FIRM</name>
<keyword evidence="3" id="KW-0238">DNA-binding</keyword>
<organism evidence="7 8">
    <name type="scientific">Sulfobacillus benefaciens</name>
    <dbReference type="NCBI Taxonomy" id="453960"/>
    <lineage>
        <taxon>Bacteria</taxon>
        <taxon>Bacillati</taxon>
        <taxon>Bacillota</taxon>
        <taxon>Clostridia</taxon>
        <taxon>Eubacteriales</taxon>
        <taxon>Clostridiales Family XVII. Incertae Sedis</taxon>
        <taxon>Sulfobacillus</taxon>
    </lineage>
</organism>
<dbReference type="Pfam" id="PF13700">
    <property type="entry name" value="DUF4158"/>
    <property type="match status" value="1"/>
</dbReference>